<name>A0A1R3IV18_9ROSI</name>
<gene>
    <name evidence="2" type="ORF">COLO4_21225</name>
</gene>
<feature type="region of interest" description="Disordered" evidence="1">
    <location>
        <begin position="52"/>
        <end position="74"/>
    </location>
</feature>
<evidence type="ECO:0000313" key="3">
    <source>
        <dbReference type="Proteomes" id="UP000187203"/>
    </source>
</evidence>
<reference evidence="3" key="1">
    <citation type="submission" date="2013-09" db="EMBL/GenBank/DDBJ databases">
        <title>Corchorus olitorius genome sequencing.</title>
        <authorList>
            <person name="Alam M."/>
            <person name="Haque M.S."/>
            <person name="Islam M.S."/>
            <person name="Emdad E.M."/>
            <person name="Islam M.M."/>
            <person name="Ahmed B."/>
            <person name="Halim A."/>
            <person name="Hossen Q.M.M."/>
            <person name="Hossain M.Z."/>
            <person name="Ahmed R."/>
            <person name="Khan M.M."/>
            <person name="Islam R."/>
            <person name="Rashid M.M."/>
            <person name="Khan S.A."/>
            <person name="Rahman M.S."/>
            <person name="Alam M."/>
            <person name="Yahiya A.S."/>
            <person name="Khan M.S."/>
            <person name="Azam M.S."/>
            <person name="Haque T."/>
            <person name="Lashkar M.Z.H."/>
            <person name="Akhand A.I."/>
            <person name="Morshed G."/>
            <person name="Roy S."/>
            <person name="Uddin K.S."/>
            <person name="Rabeya T."/>
            <person name="Hossain A.S."/>
            <person name="Chowdhury A."/>
            <person name="Snigdha A.R."/>
            <person name="Mortoza M.S."/>
            <person name="Matin S.A."/>
            <person name="Hoque S.M.E."/>
            <person name="Islam M.K."/>
            <person name="Roy D.K."/>
            <person name="Haider R."/>
            <person name="Moosa M.M."/>
            <person name="Elias S.M."/>
            <person name="Hasan A.M."/>
            <person name="Jahan S."/>
            <person name="Shafiuddin M."/>
            <person name="Mahmood N."/>
            <person name="Shommy N.S."/>
        </authorList>
    </citation>
    <scope>NUCLEOTIDE SEQUENCE [LARGE SCALE GENOMIC DNA]</scope>
    <source>
        <strain evidence="3">cv. O-4</strain>
    </source>
</reference>
<dbReference type="EMBL" id="AWUE01017585">
    <property type="protein sequence ID" value="OMO86360.1"/>
    <property type="molecule type" value="Genomic_DNA"/>
</dbReference>
<comment type="caution">
    <text evidence="2">The sequence shown here is derived from an EMBL/GenBank/DDBJ whole genome shotgun (WGS) entry which is preliminary data.</text>
</comment>
<evidence type="ECO:0000256" key="1">
    <source>
        <dbReference type="SAM" id="MobiDB-lite"/>
    </source>
</evidence>
<proteinExistence type="predicted"/>
<dbReference type="Proteomes" id="UP000187203">
    <property type="component" value="Unassembled WGS sequence"/>
</dbReference>
<organism evidence="2 3">
    <name type="scientific">Corchorus olitorius</name>
    <dbReference type="NCBI Taxonomy" id="93759"/>
    <lineage>
        <taxon>Eukaryota</taxon>
        <taxon>Viridiplantae</taxon>
        <taxon>Streptophyta</taxon>
        <taxon>Embryophyta</taxon>
        <taxon>Tracheophyta</taxon>
        <taxon>Spermatophyta</taxon>
        <taxon>Magnoliopsida</taxon>
        <taxon>eudicotyledons</taxon>
        <taxon>Gunneridae</taxon>
        <taxon>Pentapetalae</taxon>
        <taxon>rosids</taxon>
        <taxon>malvids</taxon>
        <taxon>Malvales</taxon>
        <taxon>Malvaceae</taxon>
        <taxon>Grewioideae</taxon>
        <taxon>Apeibeae</taxon>
        <taxon>Corchorus</taxon>
    </lineage>
</organism>
<keyword evidence="3" id="KW-1185">Reference proteome</keyword>
<feature type="compositionally biased region" description="Polar residues" evidence="1">
    <location>
        <begin position="52"/>
        <end position="61"/>
    </location>
</feature>
<accession>A0A1R3IV18</accession>
<sequence>MESSTIEFPELPIVIERNILGSKERRKGSILTKKAAIFGGIVVITGLKSQAGSHQALNAGSTKRRNQAPVFVAD</sequence>
<evidence type="ECO:0000313" key="2">
    <source>
        <dbReference type="EMBL" id="OMO86360.1"/>
    </source>
</evidence>
<dbReference type="AlphaFoldDB" id="A0A1R3IV18"/>
<protein>
    <submittedName>
        <fullName evidence="2">Uncharacterized protein</fullName>
    </submittedName>
</protein>